<reference evidence="1" key="1">
    <citation type="journal article" date="2022" name="bioRxiv">
        <title>Sequencing and chromosome-scale assembly of the giantPleurodeles waltlgenome.</title>
        <authorList>
            <person name="Brown T."/>
            <person name="Elewa A."/>
            <person name="Iarovenko S."/>
            <person name="Subramanian E."/>
            <person name="Araus A.J."/>
            <person name="Petzold A."/>
            <person name="Susuki M."/>
            <person name="Suzuki K.-i.T."/>
            <person name="Hayashi T."/>
            <person name="Toyoda A."/>
            <person name="Oliveira C."/>
            <person name="Osipova E."/>
            <person name="Leigh N.D."/>
            <person name="Simon A."/>
            <person name="Yun M.H."/>
        </authorList>
    </citation>
    <scope>NUCLEOTIDE SEQUENCE</scope>
    <source>
        <strain evidence="1">20211129_DDA</strain>
        <tissue evidence="1">Liver</tissue>
    </source>
</reference>
<dbReference type="AlphaFoldDB" id="A0AAV7QHT9"/>
<dbReference type="Proteomes" id="UP001066276">
    <property type="component" value="Chromosome 6"/>
</dbReference>
<comment type="caution">
    <text evidence="1">The sequence shown here is derived from an EMBL/GenBank/DDBJ whole genome shotgun (WGS) entry which is preliminary data.</text>
</comment>
<name>A0AAV7QHT9_PLEWA</name>
<sequence length="152" mass="16373">MLRLCSASHFPRPRQLVRVSAQVTQSALCTVHYDRLSSVQLLVLLPLPWCRSAVAPRCDCLAEWPDSHCHRLPRPRPGRASLGGYCGRVCPGGGGEEPEAHEEVSVCSSDTQTLQSSSQAGHHEASDQAWTASNQLLVDGLTGCRIAGLLSC</sequence>
<accession>A0AAV7QHT9</accession>
<protein>
    <submittedName>
        <fullName evidence="1">Uncharacterized protein</fullName>
    </submittedName>
</protein>
<gene>
    <name evidence="1" type="ORF">NDU88_005030</name>
</gene>
<organism evidence="1 2">
    <name type="scientific">Pleurodeles waltl</name>
    <name type="common">Iberian ribbed newt</name>
    <dbReference type="NCBI Taxonomy" id="8319"/>
    <lineage>
        <taxon>Eukaryota</taxon>
        <taxon>Metazoa</taxon>
        <taxon>Chordata</taxon>
        <taxon>Craniata</taxon>
        <taxon>Vertebrata</taxon>
        <taxon>Euteleostomi</taxon>
        <taxon>Amphibia</taxon>
        <taxon>Batrachia</taxon>
        <taxon>Caudata</taxon>
        <taxon>Salamandroidea</taxon>
        <taxon>Salamandridae</taxon>
        <taxon>Pleurodelinae</taxon>
        <taxon>Pleurodeles</taxon>
    </lineage>
</organism>
<keyword evidence="2" id="KW-1185">Reference proteome</keyword>
<evidence type="ECO:0000313" key="2">
    <source>
        <dbReference type="Proteomes" id="UP001066276"/>
    </source>
</evidence>
<dbReference type="EMBL" id="JANPWB010000010">
    <property type="protein sequence ID" value="KAJ1138649.1"/>
    <property type="molecule type" value="Genomic_DNA"/>
</dbReference>
<proteinExistence type="predicted"/>
<evidence type="ECO:0000313" key="1">
    <source>
        <dbReference type="EMBL" id="KAJ1138649.1"/>
    </source>
</evidence>